<keyword evidence="1" id="KW-1133">Transmembrane helix</keyword>
<keyword evidence="1" id="KW-0472">Membrane</keyword>
<protein>
    <submittedName>
        <fullName evidence="2">Uncharacterized protein</fullName>
    </submittedName>
</protein>
<feature type="transmembrane region" description="Helical" evidence="1">
    <location>
        <begin position="68"/>
        <end position="89"/>
    </location>
</feature>
<proteinExistence type="predicted"/>
<comment type="caution">
    <text evidence="2">The sequence shown here is derived from an EMBL/GenBank/DDBJ whole genome shotgun (WGS) entry which is preliminary data.</text>
</comment>
<evidence type="ECO:0000256" key="1">
    <source>
        <dbReference type="SAM" id="Phobius"/>
    </source>
</evidence>
<keyword evidence="3" id="KW-1185">Reference proteome</keyword>
<accession>A0ABR2W8Q9</accession>
<sequence length="93" mass="10708">MSTTPSVLQPPSRAQTEVQETLVTVSLNLEELQKVEGPTRRHSSALEHFETHISKNQQKIRWWRRHRLKFFILGVFLLLIAIILVSVLASPSH</sequence>
<gene>
    <name evidence="2" type="ORF">K7432_001893</name>
</gene>
<dbReference type="Proteomes" id="UP001479436">
    <property type="component" value="Unassembled WGS sequence"/>
</dbReference>
<reference evidence="2 3" key="1">
    <citation type="submission" date="2023-04" db="EMBL/GenBank/DDBJ databases">
        <title>Genome of Basidiobolus ranarum AG-B5.</title>
        <authorList>
            <person name="Stajich J.E."/>
            <person name="Carter-House D."/>
            <person name="Gryganskyi A."/>
        </authorList>
    </citation>
    <scope>NUCLEOTIDE SEQUENCE [LARGE SCALE GENOMIC DNA]</scope>
    <source>
        <strain evidence="2 3">AG-B5</strain>
    </source>
</reference>
<organism evidence="2 3">
    <name type="scientific">Basidiobolus ranarum</name>
    <dbReference type="NCBI Taxonomy" id="34480"/>
    <lineage>
        <taxon>Eukaryota</taxon>
        <taxon>Fungi</taxon>
        <taxon>Fungi incertae sedis</taxon>
        <taxon>Zoopagomycota</taxon>
        <taxon>Entomophthoromycotina</taxon>
        <taxon>Basidiobolomycetes</taxon>
        <taxon>Basidiobolales</taxon>
        <taxon>Basidiobolaceae</taxon>
        <taxon>Basidiobolus</taxon>
    </lineage>
</organism>
<name>A0ABR2W8Q9_9FUNG</name>
<evidence type="ECO:0000313" key="3">
    <source>
        <dbReference type="Proteomes" id="UP001479436"/>
    </source>
</evidence>
<evidence type="ECO:0000313" key="2">
    <source>
        <dbReference type="EMBL" id="KAK9727359.1"/>
    </source>
</evidence>
<dbReference type="EMBL" id="JASJQH010006922">
    <property type="protein sequence ID" value="KAK9727359.1"/>
    <property type="molecule type" value="Genomic_DNA"/>
</dbReference>
<keyword evidence="1" id="KW-0812">Transmembrane</keyword>